<dbReference type="Proteomes" id="UP000288805">
    <property type="component" value="Unassembled WGS sequence"/>
</dbReference>
<dbReference type="EMBL" id="QGNW01000077">
    <property type="protein sequence ID" value="RVX01257.1"/>
    <property type="molecule type" value="Genomic_DNA"/>
</dbReference>
<evidence type="ECO:0000256" key="5">
    <source>
        <dbReference type="ARBA" id="ARBA00023277"/>
    </source>
</evidence>
<evidence type="ECO:0000256" key="2">
    <source>
        <dbReference type="ARBA" id="ARBA00022676"/>
    </source>
</evidence>
<protein>
    <recommendedName>
        <fullName evidence="6">O-fucosyltransferase family protein</fullName>
    </recommendedName>
</protein>
<comment type="similarity">
    <text evidence="1">Belongs to the glycosyltransferase GT106 family.</text>
</comment>
<dbReference type="GO" id="GO:0016757">
    <property type="term" value="F:glycosyltransferase activity"/>
    <property type="evidence" value="ECO:0007669"/>
    <property type="project" value="UniProtKB-KW"/>
</dbReference>
<proteinExistence type="inferred from homology"/>
<name>A0A438E121_VITVI</name>
<keyword evidence="3 7" id="KW-0808">Transferase</keyword>
<evidence type="ECO:0000256" key="1">
    <source>
        <dbReference type="ARBA" id="ARBA00007737"/>
    </source>
</evidence>
<dbReference type="PANTHER" id="PTHR31288:SF22">
    <property type="entry name" value="O-FUCOSYLTRANSFERASE 9"/>
    <property type="match status" value="1"/>
</dbReference>
<evidence type="ECO:0000313" key="7">
    <source>
        <dbReference type="EMBL" id="RVW41395.1"/>
    </source>
</evidence>
<evidence type="ECO:0000256" key="3">
    <source>
        <dbReference type="ARBA" id="ARBA00022679"/>
    </source>
</evidence>
<keyword evidence="2 7" id="KW-0328">Glycosyltransferase</keyword>
<dbReference type="PANTHER" id="PTHR31288">
    <property type="entry name" value="O-FUCOSYLTRANSFERASE FAMILY PROTEIN"/>
    <property type="match status" value="1"/>
</dbReference>
<dbReference type="InterPro" id="IPR024709">
    <property type="entry name" value="FucosylTrfase_pln"/>
</dbReference>
<dbReference type="EMBL" id="QGNW01001439">
    <property type="protein sequence ID" value="RVW41395.1"/>
    <property type="molecule type" value="Genomic_DNA"/>
</dbReference>
<dbReference type="AlphaFoldDB" id="A0A438E121"/>
<comment type="caution">
    <text evidence="7">The sequence shown here is derived from an EMBL/GenBank/DDBJ whole genome shotgun (WGS) entry which is preliminary data.</text>
</comment>
<dbReference type="GO" id="GO:0006004">
    <property type="term" value="P:fucose metabolic process"/>
    <property type="evidence" value="ECO:0007669"/>
    <property type="project" value="UniProtKB-KW"/>
</dbReference>
<evidence type="ECO:0000256" key="4">
    <source>
        <dbReference type="ARBA" id="ARBA00023253"/>
    </source>
</evidence>
<keyword evidence="5" id="KW-0119">Carbohydrate metabolism</keyword>
<evidence type="ECO:0000313" key="8">
    <source>
        <dbReference type="EMBL" id="RVX01257.1"/>
    </source>
</evidence>
<gene>
    <name evidence="7" type="primary">OFUT9_3</name>
    <name evidence="8" type="synonym">OFUT9_1</name>
    <name evidence="8" type="ORF">CK203_036195</name>
    <name evidence="7" type="ORF">CK203_095193</name>
</gene>
<dbReference type="InterPro" id="IPR019378">
    <property type="entry name" value="GDP-Fuc_O-FucTrfase"/>
</dbReference>
<reference evidence="7 9" key="1">
    <citation type="journal article" date="2018" name="PLoS Genet.">
        <title>Population sequencing reveals clonal diversity and ancestral inbreeding in the grapevine cultivar Chardonnay.</title>
        <authorList>
            <person name="Roach M.J."/>
            <person name="Johnson D.L."/>
            <person name="Bohlmann J."/>
            <person name="van Vuuren H.J."/>
            <person name="Jones S.J."/>
            <person name="Pretorius I.S."/>
            <person name="Schmidt S.A."/>
            <person name="Borneman A.R."/>
        </authorList>
    </citation>
    <scope>NUCLEOTIDE SEQUENCE [LARGE SCALE GENOMIC DNA]</scope>
    <source>
        <strain evidence="9">cv. Chardonnay</strain>
        <strain evidence="7">I10V1</strain>
        <tissue evidence="7">Leaf</tissue>
    </source>
</reference>
<accession>A0A438E121</accession>
<sequence>MSLVGLQVGMMLRGMGFDNTTSVYVAAGKIYKAERYMAPLRQMFPRLETKDTLASPEELAPFKGHSSRLAALDYTVCLHSEVFVTTQGGNFPHFLMGHRRYLYGGHAKTIKPDKRKLALLFDSPDISWDNFKSQMQDMLRHSDSKGSELRKPSSSLYTFPMPDCMCKQAETGIDNGNTTKLD</sequence>
<evidence type="ECO:0000256" key="6">
    <source>
        <dbReference type="ARBA" id="ARBA00030350"/>
    </source>
</evidence>
<keyword evidence="4" id="KW-0294">Fucose metabolism</keyword>
<dbReference type="Pfam" id="PF10250">
    <property type="entry name" value="O-FucT"/>
    <property type="match status" value="1"/>
</dbReference>
<evidence type="ECO:0000313" key="9">
    <source>
        <dbReference type="Proteomes" id="UP000288805"/>
    </source>
</evidence>
<organism evidence="7 9">
    <name type="scientific">Vitis vinifera</name>
    <name type="common">Grape</name>
    <dbReference type="NCBI Taxonomy" id="29760"/>
    <lineage>
        <taxon>Eukaryota</taxon>
        <taxon>Viridiplantae</taxon>
        <taxon>Streptophyta</taxon>
        <taxon>Embryophyta</taxon>
        <taxon>Tracheophyta</taxon>
        <taxon>Spermatophyta</taxon>
        <taxon>Magnoliopsida</taxon>
        <taxon>eudicotyledons</taxon>
        <taxon>Gunneridae</taxon>
        <taxon>Pentapetalae</taxon>
        <taxon>rosids</taxon>
        <taxon>Vitales</taxon>
        <taxon>Vitaceae</taxon>
        <taxon>Viteae</taxon>
        <taxon>Vitis</taxon>
    </lineage>
</organism>